<protein>
    <submittedName>
        <fullName evidence="3">Uncharacterized protein</fullName>
    </submittedName>
</protein>
<keyword evidence="1" id="KW-0175">Coiled coil</keyword>
<proteinExistence type="predicted"/>
<dbReference type="AlphaFoldDB" id="A0A6C0IEX4"/>
<sequence length="1218" mass="140642">MKKEKKKTLRNNKKPSKKTYLQKAGQVSTSLSPVNNEYQKELMYTEYNKYLEDKNDLYDSILKEGDDIYISQKSQKTETYLVNIKKIVDSMTSLVASVDTKVDELKTKISNASSSYGNQYTQRFFIVLHERDILIEKLKEQQMFIEKMFNSFKNNEIYIHLLDVYIHILNNSVKTQSYLETELNKTNDKIEQLIESIKEDYDNTEKQRKAESIEIANEKVRLQDSISNIKRIPPLNFSPKSDSVYIPGCPYGTVLESDQCVYYDASKNVIEKVDVQKDLINSSSDFIVWFKDNNTNVDPIIFKKKPIAYIKQLNDSDQKVFNAKYVLCDENGNLIQDKYSSYTFISSKDCCWNDSIPELKKMDTSSNGYEEYYIDYDGAPQGIQYIKDGSGNIVIVDTIRKVEEEQFYLAVCIEEDQIVLGIQYIEVDKDGNLIYDDDKHCIPFFPDYLGFTKNKDVFTKDSYNGVDKINYKVVKTLDTSINKMLDTTIVTGKKLFNINDISTTTPTLVNKTYLNSYVEFNLSKIYKPFILPYALQKDGDIILVHNNSDSIPIIFNISKDDNEKRVVVYPKQYFVFVYNTTSPLLHYGFIHLPINYRFNTESRYTAMLNNIYIFVNNDVTPILDSENLLVKVPNIDTKGKKATYYKFDDVFLSNPLNITVLSDPVVYNKPIFSLQNNQYRSDNVCKMNNIYVFCDKNGEPNLDIFSYPIPVPYNLEESGGKYLWDTNIVNVMKPYDGILTLDPTYKQSITNQSGGDGSIDQMTLTKYLDILNPKLQTIQTLIDKYGTTNPEINNFAELYLQLNTLLQGLSKQQSSTDLDKQFNEGNEIFNKAIESQSKLDALEKQKYNNEVLQKTLSSLKESYSNNLSKLLQYETNIQTKYNNLSDEIKYLDENINSTTIKSDLNEIHKMFEASKNARVLLVDPNSTDTVNADQIKGEENKIEILIQTNKSIESLEDALEISIQKEKSKYDSILLNSNKKLKDDIRSQIMAESRELDTLIERKDSVINSQNTSILNAEQGDTFNDYKKQIDLSIKNIQNLIEDARKTPNIIQTKDDIKKQLDTFKLNFTSIQNEKKTITTNLNKIENLFSELYSSNLISRKNIIDDKIKNILSLKKQIEEILNRTNPDETIEQELNMIYTEATTIQTTIEPIHDTDDLDGYEERIDDLIKQEKDILTSLQMKLSLQQSSSPSPSIGTYVGGRRKRFTRKYPKNLIISH</sequence>
<evidence type="ECO:0000256" key="2">
    <source>
        <dbReference type="SAM" id="MobiDB-lite"/>
    </source>
</evidence>
<reference evidence="3" key="1">
    <citation type="journal article" date="2020" name="Nature">
        <title>Giant virus diversity and host interactions through global metagenomics.</title>
        <authorList>
            <person name="Schulz F."/>
            <person name="Roux S."/>
            <person name="Paez-Espino D."/>
            <person name="Jungbluth S."/>
            <person name="Walsh D.A."/>
            <person name="Denef V.J."/>
            <person name="McMahon K.D."/>
            <person name="Konstantinidis K.T."/>
            <person name="Eloe-Fadrosh E.A."/>
            <person name="Kyrpides N.C."/>
            <person name="Woyke T."/>
        </authorList>
    </citation>
    <scope>NUCLEOTIDE SEQUENCE</scope>
    <source>
        <strain evidence="3">GVMAG-M-3300023184-77</strain>
    </source>
</reference>
<dbReference type="EMBL" id="MN740165">
    <property type="protein sequence ID" value="QHT91319.1"/>
    <property type="molecule type" value="Genomic_DNA"/>
</dbReference>
<evidence type="ECO:0000256" key="1">
    <source>
        <dbReference type="SAM" id="Coils"/>
    </source>
</evidence>
<feature type="coiled-coil region" evidence="1">
    <location>
        <begin position="180"/>
        <end position="214"/>
    </location>
</feature>
<organism evidence="3">
    <name type="scientific">viral metagenome</name>
    <dbReference type="NCBI Taxonomy" id="1070528"/>
    <lineage>
        <taxon>unclassified sequences</taxon>
        <taxon>metagenomes</taxon>
        <taxon>organismal metagenomes</taxon>
    </lineage>
</organism>
<feature type="region of interest" description="Disordered" evidence="2">
    <location>
        <begin position="1"/>
        <end position="26"/>
    </location>
</feature>
<accession>A0A6C0IEX4</accession>
<name>A0A6C0IEX4_9ZZZZ</name>
<feature type="compositionally biased region" description="Basic residues" evidence="2">
    <location>
        <begin position="1"/>
        <end position="17"/>
    </location>
</feature>
<evidence type="ECO:0000313" key="3">
    <source>
        <dbReference type="EMBL" id="QHT91319.1"/>
    </source>
</evidence>